<gene>
    <name evidence="2" type="ORF">GCM10009682_15380</name>
</gene>
<dbReference type="Proteomes" id="UP001500218">
    <property type="component" value="Unassembled WGS sequence"/>
</dbReference>
<dbReference type="EMBL" id="BAAALT010000037">
    <property type="protein sequence ID" value="GAA1794564.1"/>
    <property type="molecule type" value="Genomic_DNA"/>
</dbReference>
<sequence length="74" mass="8068">MMGQLLIVATVITTSRLLTIAAIWVNGHFRRRHMADVLAFRLAISELVIEAERNARTTCAVDGTAEEKGSSARG</sequence>
<protein>
    <recommendedName>
        <fullName evidence="4">Secreted protein</fullName>
    </recommendedName>
</protein>
<keyword evidence="1" id="KW-0812">Transmembrane</keyword>
<organism evidence="2 3">
    <name type="scientific">Luedemannella flava</name>
    <dbReference type="NCBI Taxonomy" id="349316"/>
    <lineage>
        <taxon>Bacteria</taxon>
        <taxon>Bacillati</taxon>
        <taxon>Actinomycetota</taxon>
        <taxon>Actinomycetes</taxon>
        <taxon>Micromonosporales</taxon>
        <taxon>Micromonosporaceae</taxon>
        <taxon>Luedemannella</taxon>
    </lineage>
</organism>
<accession>A0ABP4XWX2</accession>
<proteinExistence type="predicted"/>
<keyword evidence="1" id="KW-1133">Transmembrane helix</keyword>
<evidence type="ECO:0000313" key="2">
    <source>
        <dbReference type="EMBL" id="GAA1794564.1"/>
    </source>
</evidence>
<name>A0ABP4XWX2_9ACTN</name>
<reference evidence="3" key="1">
    <citation type="journal article" date="2019" name="Int. J. Syst. Evol. Microbiol.">
        <title>The Global Catalogue of Microorganisms (GCM) 10K type strain sequencing project: providing services to taxonomists for standard genome sequencing and annotation.</title>
        <authorList>
            <consortium name="The Broad Institute Genomics Platform"/>
            <consortium name="The Broad Institute Genome Sequencing Center for Infectious Disease"/>
            <person name="Wu L."/>
            <person name="Ma J."/>
        </authorList>
    </citation>
    <scope>NUCLEOTIDE SEQUENCE [LARGE SCALE GENOMIC DNA]</scope>
    <source>
        <strain evidence="3">JCM 13250</strain>
    </source>
</reference>
<evidence type="ECO:0000256" key="1">
    <source>
        <dbReference type="SAM" id="Phobius"/>
    </source>
</evidence>
<keyword evidence="3" id="KW-1185">Reference proteome</keyword>
<evidence type="ECO:0000313" key="3">
    <source>
        <dbReference type="Proteomes" id="UP001500218"/>
    </source>
</evidence>
<keyword evidence="1" id="KW-0472">Membrane</keyword>
<feature type="transmembrane region" description="Helical" evidence="1">
    <location>
        <begin position="6"/>
        <end position="25"/>
    </location>
</feature>
<comment type="caution">
    <text evidence="2">The sequence shown here is derived from an EMBL/GenBank/DDBJ whole genome shotgun (WGS) entry which is preliminary data.</text>
</comment>
<evidence type="ECO:0008006" key="4">
    <source>
        <dbReference type="Google" id="ProtNLM"/>
    </source>
</evidence>